<dbReference type="Proteomes" id="UP000800040">
    <property type="component" value="Unassembled WGS sequence"/>
</dbReference>
<protein>
    <submittedName>
        <fullName evidence="2">Uncharacterized protein</fullName>
    </submittedName>
</protein>
<feature type="non-terminal residue" evidence="2">
    <location>
        <position position="97"/>
    </location>
</feature>
<proteinExistence type="predicted"/>
<feature type="compositionally biased region" description="Polar residues" evidence="1">
    <location>
        <begin position="1"/>
        <end position="27"/>
    </location>
</feature>
<evidence type="ECO:0000256" key="1">
    <source>
        <dbReference type="SAM" id="MobiDB-lite"/>
    </source>
</evidence>
<dbReference type="AlphaFoldDB" id="A0A6A5K2W1"/>
<feature type="non-terminal residue" evidence="2">
    <location>
        <position position="1"/>
    </location>
</feature>
<name>A0A6A5K2W1_9PLEO</name>
<reference evidence="2" key="1">
    <citation type="submission" date="2020-01" db="EMBL/GenBank/DDBJ databases">
        <authorList>
            <consortium name="DOE Joint Genome Institute"/>
            <person name="Haridas S."/>
            <person name="Albert R."/>
            <person name="Binder M."/>
            <person name="Bloem J."/>
            <person name="Labutti K."/>
            <person name="Salamov A."/>
            <person name="Andreopoulos B."/>
            <person name="Baker S.E."/>
            <person name="Barry K."/>
            <person name="Bills G."/>
            <person name="Bluhm B.H."/>
            <person name="Cannon C."/>
            <person name="Castanera R."/>
            <person name="Culley D.E."/>
            <person name="Daum C."/>
            <person name="Ezra D."/>
            <person name="Gonzalez J.B."/>
            <person name="Henrissat B."/>
            <person name="Kuo A."/>
            <person name="Liang C."/>
            <person name="Lipzen A."/>
            <person name="Lutzoni F."/>
            <person name="Magnuson J."/>
            <person name="Mondo S."/>
            <person name="Nolan M."/>
            <person name="Ohm R."/>
            <person name="Pangilinan J."/>
            <person name="Park H.-J."/>
            <person name="Ramirez L."/>
            <person name="Alfaro M."/>
            <person name="Sun H."/>
            <person name="Tritt A."/>
            <person name="Yoshinaga Y."/>
            <person name="Zwiers L.-H."/>
            <person name="Turgeon B.G."/>
            <person name="Goodwin S.B."/>
            <person name="Spatafora J.W."/>
            <person name="Crous P.W."/>
            <person name="Grigoriev I.V."/>
        </authorList>
    </citation>
    <scope>NUCLEOTIDE SEQUENCE</scope>
    <source>
        <strain evidence="2">P77</strain>
    </source>
</reference>
<dbReference type="EMBL" id="ML975494">
    <property type="protein sequence ID" value="KAF1828814.1"/>
    <property type="molecule type" value="Genomic_DNA"/>
</dbReference>
<gene>
    <name evidence="2" type="ORF">BDW02DRAFT_468753</name>
</gene>
<dbReference type="OrthoDB" id="3693538at2759"/>
<feature type="region of interest" description="Disordered" evidence="1">
    <location>
        <begin position="1"/>
        <end position="97"/>
    </location>
</feature>
<feature type="compositionally biased region" description="Basic and acidic residues" evidence="1">
    <location>
        <begin position="43"/>
        <end position="54"/>
    </location>
</feature>
<evidence type="ECO:0000313" key="2">
    <source>
        <dbReference type="EMBL" id="KAF1828814.1"/>
    </source>
</evidence>
<accession>A0A6A5K2W1</accession>
<keyword evidence="3" id="KW-1185">Reference proteome</keyword>
<organism evidence="2 3">
    <name type="scientific">Decorospora gaudefroyi</name>
    <dbReference type="NCBI Taxonomy" id="184978"/>
    <lineage>
        <taxon>Eukaryota</taxon>
        <taxon>Fungi</taxon>
        <taxon>Dikarya</taxon>
        <taxon>Ascomycota</taxon>
        <taxon>Pezizomycotina</taxon>
        <taxon>Dothideomycetes</taxon>
        <taxon>Pleosporomycetidae</taxon>
        <taxon>Pleosporales</taxon>
        <taxon>Pleosporineae</taxon>
        <taxon>Pleosporaceae</taxon>
        <taxon>Decorospora</taxon>
    </lineage>
</organism>
<sequence length="97" mass="10379">KKRASNSANSAPKRTRGDTASQPIAINSQPSQSTPPPSYTHTFESRLRESRPEDAIVPPADDGSEQATLAPSTEAPDDDAADKAFDSHLADSFNRID</sequence>
<feature type="compositionally biased region" description="Basic and acidic residues" evidence="1">
    <location>
        <begin position="81"/>
        <end position="97"/>
    </location>
</feature>
<evidence type="ECO:0000313" key="3">
    <source>
        <dbReference type="Proteomes" id="UP000800040"/>
    </source>
</evidence>